<reference evidence="2" key="1">
    <citation type="submission" date="2023-07" db="EMBL/GenBank/DDBJ databases">
        <title>draft genome sequence of fig (Ficus carica).</title>
        <authorList>
            <person name="Takahashi T."/>
            <person name="Nishimura K."/>
        </authorList>
    </citation>
    <scope>NUCLEOTIDE SEQUENCE</scope>
</reference>
<accession>A0AA88ALV2</accession>
<dbReference type="InterPro" id="IPR016169">
    <property type="entry name" value="FAD-bd_PCMH_sub2"/>
</dbReference>
<dbReference type="AlphaFoldDB" id="A0AA88ALV2"/>
<dbReference type="Gene3D" id="3.40.462.20">
    <property type="match status" value="1"/>
</dbReference>
<name>A0AA88ALV2_FICCA</name>
<comment type="caution">
    <text evidence="2">The sequence shown here is derived from an EMBL/GenBank/DDBJ whole genome shotgun (WGS) entry which is preliminary data.</text>
</comment>
<proteinExistence type="predicted"/>
<protein>
    <recommendedName>
        <fullName evidence="1">FAD-binding PCMH-type domain-containing protein</fullName>
    </recommendedName>
</protein>
<sequence length="195" mass="22086">MVYCAKKHGEQIRTRSGGHDYEGLSYVSYFNVPKFVVIDLRNLSSVSVDVESKSAWVEAGATLGELYYAIGGYGYLKRKYGLAADNILDVKIVNAKGRILDRKSMGEDLFWAIRGGGPASFGIVVEWKVRLGSVPTTVAVFDVRRNREDDTTKKLVHRWQHCADKVDEDLTFYMIFLTAVSYNVIIRNFDDLRFP</sequence>
<dbReference type="InterPro" id="IPR036318">
    <property type="entry name" value="FAD-bd_PCMH-like_sf"/>
</dbReference>
<evidence type="ECO:0000313" key="2">
    <source>
        <dbReference type="EMBL" id="GMN55637.1"/>
    </source>
</evidence>
<dbReference type="GO" id="GO:0071949">
    <property type="term" value="F:FAD binding"/>
    <property type="evidence" value="ECO:0007669"/>
    <property type="project" value="InterPro"/>
</dbReference>
<dbReference type="InterPro" id="IPR006094">
    <property type="entry name" value="Oxid_FAD_bind_N"/>
</dbReference>
<keyword evidence="3" id="KW-1185">Reference proteome</keyword>
<feature type="domain" description="FAD-binding PCMH-type" evidence="1">
    <location>
        <begin position="1"/>
        <end position="180"/>
    </location>
</feature>
<dbReference type="Proteomes" id="UP001187192">
    <property type="component" value="Unassembled WGS sequence"/>
</dbReference>
<dbReference type="PANTHER" id="PTHR32448">
    <property type="entry name" value="OS08G0158400 PROTEIN"/>
    <property type="match status" value="1"/>
</dbReference>
<organism evidence="2 3">
    <name type="scientific">Ficus carica</name>
    <name type="common">Common fig</name>
    <dbReference type="NCBI Taxonomy" id="3494"/>
    <lineage>
        <taxon>Eukaryota</taxon>
        <taxon>Viridiplantae</taxon>
        <taxon>Streptophyta</taxon>
        <taxon>Embryophyta</taxon>
        <taxon>Tracheophyta</taxon>
        <taxon>Spermatophyta</taxon>
        <taxon>Magnoliopsida</taxon>
        <taxon>eudicotyledons</taxon>
        <taxon>Gunneridae</taxon>
        <taxon>Pentapetalae</taxon>
        <taxon>rosids</taxon>
        <taxon>fabids</taxon>
        <taxon>Rosales</taxon>
        <taxon>Moraceae</taxon>
        <taxon>Ficeae</taxon>
        <taxon>Ficus</taxon>
    </lineage>
</organism>
<dbReference type="SUPFAM" id="SSF56176">
    <property type="entry name" value="FAD-binding/transporter-associated domain-like"/>
    <property type="match status" value="1"/>
</dbReference>
<dbReference type="Gene3D" id="3.30.465.10">
    <property type="match status" value="2"/>
</dbReference>
<evidence type="ECO:0000313" key="3">
    <source>
        <dbReference type="Proteomes" id="UP001187192"/>
    </source>
</evidence>
<dbReference type="Pfam" id="PF01565">
    <property type="entry name" value="FAD_binding_4"/>
    <property type="match status" value="1"/>
</dbReference>
<gene>
    <name evidence="2" type="ORF">TIFTF001_024764</name>
</gene>
<dbReference type="InterPro" id="IPR016166">
    <property type="entry name" value="FAD-bd_PCMH"/>
</dbReference>
<evidence type="ECO:0000259" key="1">
    <source>
        <dbReference type="PROSITE" id="PS51387"/>
    </source>
</evidence>
<dbReference type="EMBL" id="BTGU01000058">
    <property type="protein sequence ID" value="GMN55637.1"/>
    <property type="molecule type" value="Genomic_DNA"/>
</dbReference>
<dbReference type="PROSITE" id="PS51387">
    <property type="entry name" value="FAD_PCMH"/>
    <property type="match status" value="1"/>
</dbReference>